<sequence length="250" mass="28393">MQRDEEQIKINKDDHQTQAEFIDSSLSSRLGFIQKVYSILSFQLFYTAAFTILSLSLPAMREFEATQVWLLVLASITALVIICSLFCYPKNARKVPKNYILLSTFTVCEGYVVSAICCNVATEYENGIDLIFIALSMTVLMTFGLTLYACTTKDDFTICTGLLWSLVICLFMLIIFSILFPSRLLQILISVFAIFLYSVYVIVDTQLIIGDKRHALQKDDYILGAIILYVDIVMLFIELLKLLVILFGKK</sequence>
<dbReference type="EMBL" id="CAJJDN010000041">
    <property type="protein sequence ID" value="CAD8080707.1"/>
    <property type="molecule type" value="Genomic_DNA"/>
</dbReference>
<dbReference type="AlphaFoldDB" id="A0A8S1MJ49"/>
<feature type="transmembrane region" description="Helical" evidence="5">
    <location>
        <begin position="187"/>
        <end position="209"/>
    </location>
</feature>
<dbReference type="InterPro" id="IPR006214">
    <property type="entry name" value="Bax_inhibitor_1-related"/>
</dbReference>
<reference evidence="6" key="1">
    <citation type="submission" date="2021-01" db="EMBL/GenBank/DDBJ databases">
        <authorList>
            <consortium name="Genoscope - CEA"/>
            <person name="William W."/>
        </authorList>
    </citation>
    <scope>NUCLEOTIDE SEQUENCE</scope>
</reference>
<keyword evidence="4 5" id="KW-0472">Membrane</keyword>
<evidence type="ECO:0000313" key="7">
    <source>
        <dbReference type="Proteomes" id="UP000692954"/>
    </source>
</evidence>
<feature type="transmembrane region" description="Helical" evidence="5">
    <location>
        <begin position="68"/>
        <end position="88"/>
    </location>
</feature>
<evidence type="ECO:0000256" key="2">
    <source>
        <dbReference type="ARBA" id="ARBA00022692"/>
    </source>
</evidence>
<evidence type="ECO:0000256" key="4">
    <source>
        <dbReference type="ARBA" id="ARBA00023136"/>
    </source>
</evidence>
<dbReference type="OrthoDB" id="7933078at2759"/>
<feature type="transmembrane region" description="Helical" evidence="5">
    <location>
        <begin position="221"/>
        <end position="247"/>
    </location>
</feature>
<evidence type="ECO:0000256" key="1">
    <source>
        <dbReference type="ARBA" id="ARBA00004141"/>
    </source>
</evidence>
<feature type="transmembrane region" description="Helical" evidence="5">
    <location>
        <begin position="100"/>
        <end position="122"/>
    </location>
</feature>
<comment type="caution">
    <text evidence="6">The sequence shown here is derived from an EMBL/GenBank/DDBJ whole genome shotgun (WGS) entry which is preliminary data.</text>
</comment>
<organism evidence="6 7">
    <name type="scientific">Paramecium sonneborni</name>
    <dbReference type="NCBI Taxonomy" id="65129"/>
    <lineage>
        <taxon>Eukaryota</taxon>
        <taxon>Sar</taxon>
        <taxon>Alveolata</taxon>
        <taxon>Ciliophora</taxon>
        <taxon>Intramacronucleata</taxon>
        <taxon>Oligohymenophorea</taxon>
        <taxon>Peniculida</taxon>
        <taxon>Parameciidae</taxon>
        <taxon>Paramecium</taxon>
    </lineage>
</organism>
<proteinExistence type="inferred from homology"/>
<comment type="similarity">
    <text evidence="5">Belongs to the BI1 family.</text>
</comment>
<keyword evidence="2 5" id="KW-0812">Transmembrane</keyword>
<keyword evidence="7" id="KW-1185">Reference proteome</keyword>
<feature type="transmembrane region" description="Helical" evidence="5">
    <location>
        <begin position="128"/>
        <end position="150"/>
    </location>
</feature>
<gene>
    <name evidence="6" type="ORF">PSON_ATCC_30995.1.T0410012</name>
</gene>
<accession>A0A8S1MJ49</accession>
<dbReference type="Proteomes" id="UP000692954">
    <property type="component" value="Unassembled WGS sequence"/>
</dbReference>
<evidence type="ECO:0000256" key="5">
    <source>
        <dbReference type="RuleBase" id="RU004379"/>
    </source>
</evidence>
<dbReference type="PANTHER" id="PTHR23291:SF47">
    <property type="entry name" value="TRANSMEMBRANE BAX INHIBITOR MOTIF CONTAINING 7"/>
    <property type="match status" value="1"/>
</dbReference>
<name>A0A8S1MJ49_9CILI</name>
<feature type="transmembrane region" description="Helical" evidence="5">
    <location>
        <begin position="162"/>
        <end position="181"/>
    </location>
</feature>
<evidence type="ECO:0000256" key="3">
    <source>
        <dbReference type="ARBA" id="ARBA00022989"/>
    </source>
</evidence>
<feature type="transmembrane region" description="Helical" evidence="5">
    <location>
        <begin position="36"/>
        <end position="56"/>
    </location>
</feature>
<keyword evidence="3 5" id="KW-1133">Transmembrane helix</keyword>
<dbReference type="Pfam" id="PF01027">
    <property type="entry name" value="Bax1-I"/>
    <property type="match status" value="1"/>
</dbReference>
<protein>
    <submittedName>
        <fullName evidence="6">Uncharacterized protein</fullName>
    </submittedName>
</protein>
<dbReference type="PANTHER" id="PTHR23291">
    <property type="entry name" value="BAX INHIBITOR-RELATED"/>
    <property type="match status" value="1"/>
</dbReference>
<dbReference type="GO" id="GO:0016020">
    <property type="term" value="C:membrane"/>
    <property type="evidence" value="ECO:0007669"/>
    <property type="project" value="UniProtKB-SubCell"/>
</dbReference>
<evidence type="ECO:0000313" key="6">
    <source>
        <dbReference type="EMBL" id="CAD8080707.1"/>
    </source>
</evidence>
<comment type="subcellular location">
    <subcellularLocation>
        <location evidence="1">Membrane</location>
        <topology evidence="1">Multi-pass membrane protein</topology>
    </subcellularLocation>
</comment>